<dbReference type="InterPro" id="IPR002060">
    <property type="entry name" value="Squ/phyt_synthse"/>
</dbReference>
<dbReference type="RefSeq" id="WP_110439066.1">
    <property type="nucleotide sequence ID" value="NZ_CP046393.1"/>
</dbReference>
<dbReference type="SFLD" id="SFLDG01018">
    <property type="entry name" value="Squalene/Phytoene_Synthase_Lik"/>
    <property type="match status" value="1"/>
</dbReference>
<dbReference type="Gene3D" id="1.10.600.10">
    <property type="entry name" value="Farnesyl Diphosphate Synthase"/>
    <property type="match status" value="1"/>
</dbReference>
<dbReference type="AlphaFoldDB" id="A0A318MXU9"/>
<proteinExistence type="predicted"/>
<dbReference type="SUPFAM" id="SSF48576">
    <property type="entry name" value="Terpenoid synthases"/>
    <property type="match status" value="1"/>
</dbReference>
<accession>A0A318MXU9</accession>
<keyword evidence="2" id="KW-1185">Reference proteome</keyword>
<dbReference type="OrthoDB" id="9807580at2"/>
<dbReference type="PANTHER" id="PTHR31480">
    <property type="entry name" value="BIFUNCTIONAL LYCOPENE CYCLASE/PHYTOENE SYNTHASE"/>
    <property type="match status" value="1"/>
</dbReference>
<comment type="caution">
    <text evidence="1">The sequence shown here is derived from an EMBL/GenBank/DDBJ whole genome shotgun (WGS) entry which is preliminary data.</text>
</comment>
<name>A0A318MXU9_9PROT</name>
<evidence type="ECO:0000313" key="1">
    <source>
        <dbReference type="EMBL" id="PXZ00143.1"/>
    </source>
</evidence>
<organism evidence="1 2">
    <name type="scientific">Commensalibacter melissae</name>
    <dbReference type="NCBI Taxonomy" id="2070537"/>
    <lineage>
        <taxon>Bacteria</taxon>
        <taxon>Pseudomonadati</taxon>
        <taxon>Pseudomonadota</taxon>
        <taxon>Alphaproteobacteria</taxon>
        <taxon>Acetobacterales</taxon>
        <taxon>Acetobacteraceae</taxon>
    </lineage>
</organism>
<protein>
    <submittedName>
        <fullName evidence="1">Squalene synthase HpnC</fullName>
    </submittedName>
</protein>
<dbReference type="Proteomes" id="UP000247565">
    <property type="component" value="Unassembled WGS sequence"/>
</dbReference>
<sequence>MRSVNNHCDLYDFSIWGNEDVSSGKGAKDENFPVGSLLISRKLRPHVQAYYNFARVIDDIADSEMLSSEEKVKRLNGMQAVLCDDVPAPDRADVQAARYLRNSLLETGVSFDTATDLLIAFRQDAVKNRYETFAELLEYCRYSANPVGHYLLDLHKENADIRPAADALCTSLQILNHLQDCRADLIRLDRCYIPLDMLRAENVDVQAVKDEGTISGLRNVFDYILDYIDDLNREAEQLIRLTSNRRLRMESSVILTLACSLTEHLRKEDPLATRVKLNYKDAIKAVLYACPHILR</sequence>
<evidence type="ECO:0000313" key="2">
    <source>
        <dbReference type="Proteomes" id="UP000247565"/>
    </source>
</evidence>
<reference evidence="1 2" key="1">
    <citation type="submission" date="2018-05" db="EMBL/GenBank/DDBJ databases">
        <title>Reference genomes for bee gut microbiota database.</title>
        <authorList>
            <person name="Ellegaard K.M."/>
        </authorList>
    </citation>
    <scope>NUCLEOTIDE SEQUENCE [LARGE SCALE GENOMIC DNA]</scope>
    <source>
        <strain evidence="1 2">ESL0284</strain>
    </source>
</reference>
<gene>
    <name evidence="1" type="ORF">DK869_05760</name>
</gene>
<dbReference type="EMBL" id="QGLT01000003">
    <property type="protein sequence ID" value="PXZ00143.1"/>
    <property type="molecule type" value="Genomic_DNA"/>
</dbReference>
<dbReference type="InterPro" id="IPR008949">
    <property type="entry name" value="Isoprenoid_synthase_dom_sf"/>
</dbReference>
<dbReference type="SFLD" id="SFLDS00005">
    <property type="entry name" value="Isoprenoid_Synthase_Type_I"/>
    <property type="match status" value="1"/>
</dbReference>
<dbReference type="GO" id="GO:0016765">
    <property type="term" value="F:transferase activity, transferring alkyl or aryl (other than methyl) groups"/>
    <property type="evidence" value="ECO:0007669"/>
    <property type="project" value="UniProtKB-ARBA"/>
</dbReference>
<dbReference type="Pfam" id="PF00494">
    <property type="entry name" value="SQS_PSY"/>
    <property type="match status" value="1"/>
</dbReference>